<evidence type="ECO:0000313" key="2">
    <source>
        <dbReference type="EMBL" id="RRT55075.1"/>
    </source>
</evidence>
<feature type="region of interest" description="Disordered" evidence="1">
    <location>
        <begin position="118"/>
        <end position="138"/>
    </location>
</feature>
<gene>
    <name evidence="2" type="ORF">B296_00020725</name>
</gene>
<protein>
    <submittedName>
        <fullName evidence="2">Uncharacterized protein</fullName>
    </submittedName>
</protein>
<reference evidence="2 3" key="1">
    <citation type="journal article" date="2014" name="Agronomy (Basel)">
        <title>A Draft Genome Sequence for Ensete ventricosum, the Drought-Tolerant Tree Against Hunger.</title>
        <authorList>
            <person name="Harrison J."/>
            <person name="Moore K.A."/>
            <person name="Paszkiewicz K."/>
            <person name="Jones T."/>
            <person name="Grant M."/>
            <person name="Ambacheew D."/>
            <person name="Muzemil S."/>
            <person name="Studholme D.J."/>
        </authorList>
    </citation>
    <scope>NUCLEOTIDE SEQUENCE [LARGE SCALE GENOMIC DNA]</scope>
</reference>
<dbReference type="Proteomes" id="UP000287651">
    <property type="component" value="Unassembled WGS sequence"/>
</dbReference>
<feature type="region of interest" description="Disordered" evidence="1">
    <location>
        <begin position="1"/>
        <end position="82"/>
    </location>
</feature>
<proteinExistence type="predicted"/>
<dbReference type="EMBL" id="AMZH03010262">
    <property type="protein sequence ID" value="RRT55075.1"/>
    <property type="molecule type" value="Genomic_DNA"/>
</dbReference>
<sequence length="138" mass="15141">MIADRTNRPCLRVTKGKAEGTIDHPPGPLPRTLGKSPNKGGPNRCRSKKRDPTMRDNGAPQPKETSGNPNVPVARLASHSWDVAHAPPELDIISSDSTDSVREQLRQVNQRLDEVQREVVKSKEELDESSKGGSMFVP</sequence>
<name>A0A426YTP4_ENSVE</name>
<organism evidence="2 3">
    <name type="scientific">Ensete ventricosum</name>
    <name type="common">Abyssinian banana</name>
    <name type="synonym">Musa ensete</name>
    <dbReference type="NCBI Taxonomy" id="4639"/>
    <lineage>
        <taxon>Eukaryota</taxon>
        <taxon>Viridiplantae</taxon>
        <taxon>Streptophyta</taxon>
        <taxon>Embryophyta</taxon>
        <taxon>Tracheophyta</taxon>
        <taxon>Spermatophyta</taxon>
        <taxon>Magnoliopsida</taxon>
        <taxon>Liliopsida</taxon>
        <taxon>Zingiberales</taxon>
        <taxon>Musaceae</taxon>
        <taxon>Ensete</taxon>
    </lineage>
</organism>
<comment type="caution">
    <text evidence="2">The sequence shown here is derived from an EMBL/GenBank/DDBJ whole genome shotgun (WGS) entry which is preliminary data.</text>
</comment>
<evidence type="ECO:0000313" key="3">
    <source>
        <dbReference type="Proteomes" id="UP000287651"/>
    </source>
</evidence>
<accession>A0A426YTP4</accession>
<feature type="compositionally biased region" description="Basic and acidic residues" evidence="1">
    <location>
        <begin position="118"/>
        <end position="130"/>
    </location>
</feature>
<evidence type="ECO:0000256" key="1">
    <source>
        <dbReference type="SAM" id="MobiDB-lite"/>
    </source>
</evidence>
<dbReference type="AlphaFoldDB" id="A0A426YTP4"/>